<comment type="caution">
    <text evidence="12">The sequence shown here is derived from an EMBL/GenBank/DDBJ whole genome shotgun (WGS) entry which is preliminary data.</text>
</comment>
<evidence type="ECO:0000256" key="8">
    <source>
        <dbReference type="ARBA" id="ARBA00023136"/>
    </source>
</evidence>
<evidence type="ECO:0000256" key="10">
    <source>
        <dbReference type="SAM" id="Phobius"/>
    </source>
</evidence>
<evidence type="ECO:0000256" key="2">
    <source>
        <dbReference type="ARBA" id="ARBA00022448"/>
    </source>
</evidence>
<dbReference type="InterPro" id="IPR038770">
    <property type="entry name" value="Na+/solute_symporter_sf"/>
</dbReference>
<dbReference type="GO" id="GO:0016020">
    <property type="term" value="C:membrane"/>
    <property type="evidence" value="ECO:0007669"/>
    <property type="project" value="UniProtKB-SubCell"/>
</dbReference>
<keyword evidence="6 10" id="KW-1133">Transmembrane helix</keyword>
<feature type="domain" description="Cation/H+ exchanger transmembrane" evidence="11">
    <location>
        <begin position="11"/>
        <end position="79"/>
    </location>
</feature>
<dbReference type="GO" id="GO:0006813">
    <property type="term" value="P:potassium ion transport"/>
    <property type="evidence" value="ECO:0007669"/>
    <property type="project" value="UniProtKB-KW"/>
</dbReference>
<reference evidence="12" key="2">
    <citation type="journal article" date="2024" name="Plant">
        <title>Genomic evolution and insights into agronomic trait innovations of Sesamum species.</title>
        <authorList>
            <person name="Miao H."/>
            <person name="Wang L."/>
            <person name="Qu L."/>
            <person name="Liu H."/>
            <person name="Sun Y."/>
            <person name="Le M."/>
            <person name="Wang Q."/>
            <person name="Wei S."/>
            <person name="Zheng Y."/>
            <person name="Lin W."/>
            <person name="Duan Y."/>
            <person name="Cao H."/>
            <person name="Xiong S."/>
            <person name="Wang X."/>
            <person name="Wei L."/>
            <person name="Li C."/>
            <person name="Ma Q."/>
            <person name="Ju M."/>
            <person name="Zhao R."/>
            <person name="Li G."/>
            <person name="Mu C."/>
            <person name="Tian Q."/>
            <person name="Mei H."/>
            <person name="Zhang T."/>
            <person name="Gao T."/>
            <person name="Zhang H."/>
        </authorList>
    </citation>
    <scope>NUCLEOTIDE SEQUENCE</scope>
    <source>
        <strain evidence="12">G02</strain>
    </source>
</reference>
<dbReference type="Pfam" id="PF00999">
    <property type="entry name" value="Na_H_Exchanger"/>
    <property type="match status" value="1"/>
</dbReference>
<dbReference type="PANTHER" id="PTHR32468">
    <property type="entry name" value="CATION/H + ANTIPORTER"/>
    <property type="match status" value="1"/>
</dbReference>
<evidence type="ECO:0000256" key="9">
    <source>
        <dbReference type="ARBA" id="ARBA00038341"/>
    </source>
</evidence>
<comment type="similarity">
    <text evidence="9">Belongs to the monovalent cation:proton antiporter 2 (CPA2) transporter (TC 2.A.37) family. CHX (TC 2.A.37.4) subfamily.</text>
</comment>
<dbReference type="GO" id="GO:0012505">
    <property type="term" value="C:endomembrane system"/>
    <property type="evidence" value="ECO:0007669"/>
    <property type="project" value="TreeGrafter"/>
</dbReference>
<name>A0AAW2KZU8_SESRA</name>
<keyword evidence="8 10" id="KW-0472">Membrane</keyword>
<keyword evidence="3" id="KW-0633">Potassium transport</keyword>
<dbReference type="InterPro" id="IPR050794">
    <property type="entry name" value="CPA2_transporter"/>
</dbReference>
<evidence type="ECO:0000313" key="12">
    <source>
        <dbReference type="EMBL" id="KAL0312500.1"/>
    </source>
</evidence>
<feature type="transmembrane region" description="Helical" evidence="10">
    <location>
        <begin position="20"/>
        <end position="48"/>
    </location>
</feature>
<dbReference type="Gene3D" id="1.20.1530.20">
    <property type="match status" value="1"/>
</dbReference>
<comment type="subcellular location">
    <subcellularLocation>
        <location evidence="1">Membrane</location>
        <topology evidence="1">Multi-pass membrane protein</topology>
    </subcellularLocation>
</comment>
<keyword evidence="2" id="KW-0813">Transport</keyword>
<keyword evidence="5" id="KW-0630">Potassium</keyword>
<dbReference type="GO" id="GO:0015297">
    <property type="term" value="F:antiporter activity"/>
    <property type="evidence" value="ECO:0007669"/>
    <property type="project" value="InterPro"/>
</dbReference>
<proteinExistence type="inferred from homology"/>
<evidence type="ECO:0000256" key="7">
    <source>
        <dbReference type="ARBA" id="ARBA00023065"/>
    </source>
</evidence>
<dbReference type="GO" id="GO:1902600">
    <property type="term" value="P:proton transmembrane transport"/>
    <property type="evidence" value="ECO:0007669"/>
    <property type="project" value="InterPro"/>
</dbReference>
<dbReference type="EMBL" id="JACGWJ010000026">
    <property type="protein sequence ID" value="KAL0312500.1"/>
    <property type="molecule type" value="Genomic_DNA"/>
</dbReference>
<dbReference type="PANTHER" id="PTHR32468:SF34">
    <property type="entry name" value="CATION_H(+) ANTIPORTER 18"/>
    <property type="match status" value="1"/>
</dbReference>
<keyword evidence="7" id="KW-0406">Ion transport</keyword>
<reference evidence="12" key="1">
    <citation type="submission" date="2020-06" db="EMBL/GenBank/DDBJ databases">
        <authorList>
            <person name="Li T."/>
            <person name="Hu X."/>
            <person name="Zhang T."/>
            <person name="Song X."/>
            <person name="Zhang H."/>
            <person name="Dai N."/>
            <person name="Sheng W."/>
            <person name="Hou X."/>
            <person name="Wei L."/>
        </authorList>
    </citation>
    <scope>NUCLEOTIDE SEQUENCE</scope>
    <source>
        <strain evidence="12">G02</strain>
        <tissue evidence="12">Leaf</tissue>
    </source>
</reference>
<evidence type="ECO:0000256" key="4">
    <source>
        <dbReference type="ARBA" id="ARBA00022692"/>
    </source>
</evidence>
<dbReference type="InterPro" id="IPR006153">
    <property type="entry name" value="Cation/H_exchanger_TM"/>
</dbReference>
<gene>
    <name evidence="12" type="ORF">Sradi_5649300</name>
</gene>
<evidence type="ECO:0000256" key="3">
    <source>
        <dbReference type="ARBA" id="ARBA00022538"/>
    </source>
</evidence>
<keyword evidence="4 10" id="KW-0812">Transmembrane</keyword>
<dbReference type="GO" id="GO:0006885">
    <property type="term" value="P:regulation of pH"/>
    <property type="evidence" value="ECO:0007669"/>
    <property type="project" value="TreeGrafter"/>
</dbReference>
<evidence type="ECO:0000256" key="5">
    <source>
        <dbReference type="ARBA" id="ARBA00022958"/>
    </source>
</evidence>
<accession>A0AAW2KZU8</accession>
<dbReference type="AlphaFoldDB" id="A0AAW2KZU8"/>
<organism evidence="12">
    <name type="scientific">Sesamum radiatum</name>
    <name type="common">Black benniseed</name>
    <dbReference type="NCBI Taxonomy" id="300843"/>
    <lineage>
        <taxon>Eukaryota</taxon>
        <taxon>Viridiplantae</taxon>
        <taxon>Streptophyta</taxon>
        <taxon>Embryophyta</taxon>
        <taxon>Tracheophyta</taxon>
        <taxon>Spermatophyta</taxon>
        <taxon>Magnoliopsida</taxon>
        <taxon>eudicotyledons</taxon>
        <taxon>Gunneridae</taxon>
        <taxon>Pentapetalae</taxon>
        <taxon>asterids</taxon>
        <taxon>lamiids</taxon>
        <taxon>Lamiales</taxon>
        <taxon>Pedaliaceae</taxon>
        <taxon>Sesamum</taxon>
    </lineage>
</organism>
<evidence type="ECO:0000259" key="11">
    <source>
        <dbReference type="Pfam" id="PF00999"/>
    </source>
</evidence>
<sequence>MAQRCSQGEPVDEIYICATLAAVLAAGLVTDIIGIHALFGAFVLGVLVPKEGPFAGALVEKVEDLVSGCFFLFTLCQVDSKKCSHHSRGSIMGFLYWLYLQHVSERLLALLWFLASARSLSERH</sequence>
<protein>
    <submittedName>
        <fullName evidence="12">Cation/H(+) antiporter 18</fullName>
    </submittedName>
</protein>
<evidence type="ECO:0000256" key="1">
    <source>
        <dbReference type="ARBA" id="ARBA00004141"/>
    </source>
</evidence>
<evidence type="ECO:0000256" key="6">
    <source>
        <dbReference type="ARBA" id="ARBA00022989"/>
    </source>
</evidence>